<organism evidence="3 4">
    <name type="scientific">Duganella vulcania</name>
    <dbReference type="NCBI Taxonomy" id="2692166"/>
    <lineage>
        <taxon>Bacteria</taxon>
        <taxon>Pseudomonadati</taxon>
        <taxon>Pseudomonadota</taxon>
        <taxon>Betaproteobacteria</taxon>
        <taxon>Burkholderiales</taxon>
        <taxon>Oxalobacteraceae</taxon>
        <taxon>Telluria group</taxon>
        <taxon>Duganella</taxon>
    </lineage>
</organism>
<protein>
    <recommendedName>
        <fullName evidence="2">Serine aminopeptidase S33 domain-containing protein</fullName>
    </recommendedName>
</protein>
<feature type="domain" description="Serine aminopeptidase S33" evidence="2">
    <location>
        <begin position="52"/>
        <end position="165"/>
    </location>
</feature>
<keyword evidence="1" id="KW-0472">Membrane</keyword>
<dbReference type="AlphaFoldDB" id="A0A845FYQ6"/>
<accession>A0A845FYQ6</accession>
<keyword evidence="1" id="KW-0812">Transmembrane</keyword>
<dbReference type="InterPro" id="IPR029058">
    <property type="entry name" value="AB_hydrolase_fold"/>
</dbReference>
<dbReference type="EMBL" id="WWCW01000002">
    <property type="protein sequence ID" value="MYM85726.1"/>
    <property type="molecule type" value="Genomic_DNA"/>
</dbReference>
<dbReference type="SUPFAM" id="SSF53474">
    <property type="entry name" value="alpha/beta-Hydrolases"/>
    <property type="match status" value="1"/>
</dbReference>
<reference evidence="3 4" key="1">
    <citation type="submission" date="2020-01" db="EMBL/GenBank/DDBJ databases">
        <title>Novel species isolated from a subtropical stream in China.</title>
        <authorList>
            <person name="Lu H."/>
        </authorList>
    </citation>
    <scope>NUCLEOTIDE SEQUENCE [LARGE SCALE GENOMIC DNA]</scope>
    <source>
        <strain evidence="3 4">FT82W</strain>
    </source>
</reference>
<dbReference type="Pfam" id="PF12146">
    <property type="entry name" value="Hydrolase_4"/>
    <property type="match status" value="1"/>
</dbReference>
<dbReference type="InterPro" id="IPR022742">
    <property type="entry name" value="Hydrolase_4"/>
</dbReference>
<evidence type="ECO:0000259" key="2">
    <source>
        <dbReference type="Pfam" id="PF12146"/>
    </source>
</evidence>
<evidence type="ECO:0000313" key="3">
    <source>
        <dbReference type="EMBL" id="MYM85726.1"/>
    </source>
</evidence>
<dbReference type="Proteomes" id="UP000470302">
    <property type="component" value="Unassembled WGS sequence"/>
</dbReference>
<evidence type="ECO:0000313" key="4">
    <source>
        <dbReference type="Proteomes" id="UP000470302"/>
    </source>
</evidence>
<gene>
    <name evidence="3" type="ORF">GTP91_00875</name>
</gene>
<evidence type="ECO:0000256" key="1">
    <source>
        <dbReference type="SAM" id="Phobius"/>
    </source>
</evidence>
<sequence>MNTKELLEKLELIPEENRLNFVKSEIRKIGDPREREIAETCVLAGMSLAKSAPEKIVVLIHGIRTHAEWQERLAEQLNNVNNIRVYPVGYGYLDVLRFWCPLWTRREPIDKILRELRAIRTNHKNSEISVVAHSFGTYIISQILADATDVELQRLQLCGSIIHTKYRWDKVKYRIKGIVVNDVGTKDIWPVLASLITWGYGVSGTFGFKTSFVSDRYHNCEHSDFFDNAHMRKYWIPLIVDGQNVKSEWTGSRPSPGKLVTILNIIPLKTLVFSTAIIYGLLRINFLAAIKAL</sequence>
<comment type="caution">
    <text evidence="3">The sequence shown here is derived from an EMBL/GenBank/DDBJ whole genome shotgun (WGS) entry which is preliminary data.</text>
</comment>
<dbReference type="Gene3D" id="3.40.50.1820">
    <property type="entry name" value="alpha/beta hydrolase"/>
    <property type="match status" value="1"/>
</dbReference>
<feature type="transmembrane region" description="Helical" evidence="1">
    <location>
        <begin position="271"/>
        <end position="290"/>
    </location>
</feature>
<keyword evidence="1" id="KW-1133">Transmembrane helix</keyword>
<dbReference type="RefSeq" id="WP_161095073.1">
    <property type="nucleotide sequence ID" value="NZ_WWCW01000002.1"/>
</dbReference>
<name>A0A845FYQ6_9BURK</name>
<proteinExistence type="predicted"/>